<keyword evidence="3 6" id="KW-1133">Transmembrane helix</keyword>
<evidence type="ECO:0000256" key="2">
    <source>
        <dbReference type="ARBA" id="ARBA00022692"/>
    </source>
</evidence>
<protein>
    <submittedName>
        <fullName evidence="7">Uncharacterized protein</fullName>
    </submittedName>
</protein>
<evidence type="ECO:0000313" key="7">
    <source>
        <dbReference type="EMBL" id="QIX00747.1"/>
    </source>
</evidence>
<dbReference type="InterPro" id="IPR001129">
    <property type="entry name" value="Membr-assoc_MAPEG"/>
</dbReference>
<evidence type="ECO:0000313" key="8">
    <source>
        <dbReference type="Proteomes" id="UP000503462"/>
    </source>
</evidence>
<evidence type="ECO:0000256" key="5">
    <source>
        <dbReference type="SAM" id="MobiDB-lite"/>
    </source>
</evidence>
<dbReference type="Proteomes" id="UP000503462">
    <property type="component" value="Chromosome 4"/>
</dbReference>
<feature type="transmembrane region" description="Helical" evidence="6">
    <location>
        <begin position="75"/>
        <end position="94"/>
    </location>
</feature>
<evidence type="ECO:0000256" key="6">
    <source>
        <dbReference type="SAM" id="Phobius"/>
    </source>
</evidence>
<dbReference type="CDD" id="cd06503">
    <property type="entry name" value="ATP-synt_Fo_b"/>
    <property type="match status" value="1"/>
</dbReference>
<evidence type="ECO:0000256" key="3">
    <source>
        <dbReference type="ARBA" id="ARBA00022989"/>
    </source>
</evidence>
<dbReference type="OrthoDB" id="2421200at2759"/>
<evidence type="ECO:0000256" key="4">
    <source>
        <dbReference type="ARBA" id="ARBA00023136"/>
    </source>
</evidence>
<proteinExistence type="predicted"/>
<evidence type="ECO:0000256" key="1">
    <source>
        <dbReference type="ARBA" id="ARBA00004370"/>
    </source>
</evidence>
<name>A0A6H0Y159_9PEZI</name>
<comment type="subcellular location">
    <subcellularLocation>
        <location evidence="1">Membrane</location>
    </subcellularLocation>
</comment>
<dbReference type="PANTHER" id="PTHR35371:SF1">
    <property type="entry name" value="BLR7753 PROTEIN"/>
    <property type="match status" value="1"/>
</dbReference>
<dbReference type="Pfam" id="PF01124">
    <property type="entry name" value="MAPEG"/>
    <property type="match status" value="1"/>
</dbReference>
<keyword evidence="8" id="KW-1185">Reference proteome</keyword>
<feature type="region of interest" description="Disordered" evidence="5">
    <location>
        <begin position="1"/>
        <end position="45"/>
    </location>
</feature>
<accession>A0A6H0Y159</accession>
<gene>
    <name evidence="7" type="ORF">AMS68_006264</name>
</gene>
<keyword evidence="2 6" id="KW-0812">Transmembrane</keyword>
<dbReference type="InterPro" id="IPR023352">
    <property type="entry name" value="MAPEG-like_dom_sf"/>
</dbReference>
<dbReference type="AlphaFoldDB" id="A0A6H0Y159"/>
<dbReference type="EMBL" id="CP051142">
    <property type="protein sequence ID" value="QIX00747.1"/>
    <property type="molecule type" value="Genomic_DNA"/>
</dbReference>
<dbReference type="GO" id="GO:0016020">
    <property type="term" value="C:membrane"/>
    <property type="evidence" value="ECO:0007669"/>
    <property type="project" value="UniProtKB-SubCell"/>
</dbReference>
<reference evidence="7 8" key="1">
    <citation type="journal article" date="2016" name="Sci. Rep.">
        <title>Peltaster fructicola genome reveals evolution from an invasive phytopathogen to an ectophytic parasite.</title>
        <authorList>
            <person name="Xu C."/>
            <person name="Chen H."/>
            <person name="Gleason M.L."/>
            <person name="Xu J.R."/>
            <person name="Liu H."/>
            <person name="Zhang R."/>
            <person name="Sun G."/>
        </authorList>
    </citation>
    <scope>NUCLEOTIDE SEQUENCE [LARGE SCALE GENOMIC DNA]</scope>
    <source>
        <strain evidence="7 8">LNHT1506</strain>
    </source>
</reference>
<dbReference type="PANTHER" id="PTHR35371">
    <property type="entry name" value="INNER MEMBRANE PROTEIN"/>
    <property type="match status" value="1"/>
</dbReference>
<organism evidence="7 8">
    <name type="scientific">Peltaster fructicola</name>
    <dbReference type="NCBI Taxonomy" id="286661"/>
    <lineage>
        <taxon>Eukaryota</taxon>
        <taxon>Fungi</taxon>
        <taxon>Dikarya</taxon>
        <taxon>Ascomycota</taxon>
        <taxon>Pezizomycotina</taxon>
        <taxon>Dothideomycetes</taxon>
        <taxon>Dothideomycetes incertae sedis</taxon>
        <taxon>Peltaster</taxon>
    </lineage>
</organism>
<dbReference type="Gene3D" id="1.20.120.550">
    <property type="entry name" value="Membrane associated eicosanoid/glutathione metabolism-like domain"/>
    <property type="match status" value="1"/>
</dbReference>
<keyword evidence="4 6" id="KW-0472">Membrane</keyword>
<sequence>MSAQDKGREADIKARESADKAKESARLAKDAAEERLEQGKEKAEEVYQEGKEKAVELKNEFVQKLREDGVKNPQGLFMVGFGPVFVAAVPLVSFISGSPVLTRVVDGAVSALGFVATAGKSSTVAQASKVVALAAGYTISTYAFGGAFSAAAIDAGNEEGRNNEVPRKQVSNLTGLPLRLHSLAAQTIENFPAFALAAALTQAIAPRDTELINLLGLHVLTKIFVYGPAYIANVGPLRTVAHIIATSSVVAVGLKLVNRPLL</sequence>
<feature type="transmembrane region" description="Helical" evidence="6">
    <location>
        <begin position="130"/>
        <end position="153"/>
    </location>
</feature>
<dbReference type="SUPFAM" id="SSF161084">
    <property type="entry name" value="MAPEG domain-like"/>
    <property type="match status" value="1"/>
</dbReference>